<evidence type="ECO:0000313" key="10">
    <source>
        <dbReference type="EMBL" id="MCG4610511.1"/>
    </source>
</evidence>
<keyword evidence="5 9" id="KW-0812">Transmembrane</keyword>
<evidence type="ECO:0000256" key="1">
    <source>
        <dbReference type="ARBA" id="ARBA00004651"/>
    </source>
</evidence>
<feature type="transmembrane region" description="Helical" evidence="9">
    <location>
        <begin position="277"/>
        <end position="302"/>
    </location>
</feature>
<evidence type="ECO:0000256" key="2">
    <source>
        <dbReference type="ARBA" id="ARBA00008540"/>
    </source>
</evidence>
<accession>A0ABS9MI70</accession>
<name>A0ABS9MI70_9FIRM</name>
<dbReference type="PANTHER" id="PTHR30588">
    <property type="entry name" value="BRANCHED-CHAIN AMINO ACID TRANSPORT SYSTEM 2 CARRIER PROTEIN"/>
    <property type="match status" value="1"/>
</dbReference>
<keyword evidence="3 9" id="KW-0813">Transport</keyword>
<dbReference type="RefSeq" id="WP_237966656.1">
    <property type="nucleotide sequence ID" value="NZ_JAKNHQ010000006.1"/>
</dbReference>
<organism evidence="10 11">
    <name type="scientific">Anaeromassilibacillus senegalensis</name>
    <dbReference type="NCBI Taxonomy" id="1673717"/>
    <lineage>
        <taxon>Bacteria</taxon>
        <taxon>Bacillati</taxon>
        <taxon>Bacillota</taxon>
        <taxon>Clostridia</taxon>
        <taxon>Eubacteriales</taxon>
        <taxon>Acutalibacteraceae</taxon>
        <taxon>Anaeromassilibacillus</taxon>
    </lineage>
</organism>
<feature type="transmembrane region" description="Helical" evidence="9">
    <location>
        <begin position="152"/>
        <end position="170"/>
    </location>
</feature>
<dbReference type="NCBIfam" id="TIGR00796">
    <property type="entry name" value="livcs"/>
    <property type="match status" value="1"/>
</dbReference>
<comment type="caution">
    <text evidence="10">The sequence shown here is derived from an EMBL/GenBank/DDBJ whole genome shotgun (WGS) entry which is preliminary data.</text>
</comment>
<feature type="transmembrane region" description="Helical" evidence="9">
    <location>
        <begin position="203"/>
        <end position="221"/>
    </location>
</feature>
<comment type="similarity">
    <text evidence="2 9">Belongs to the branched chain amino acid transporter family.</text>
</comment>
<keyword evidence="11" id="KW-1185">Reference proteome</keyword>
<feature type="transmembrane region" description="Helical" evidence="9">
    <location>
        <begin position="40"/>
        <end position="60"/>
    </location>
</feature>
<keyword evidence="8 9" id="KW-0472">Membrane</keyword>
<comment type="subcellular location">
    <subcellularLocation>
        <location evidence="1 9">Cell membrane</location>
        <topology evidence="1 9">Multi-pass membrane protein</topology>
    </subcellularLocation>
</comment>
<dbReference type="EMBL" id="JAKNHQ010000006">
    <property type="protein sequence ID" value="MCG4610511.1"/>
    <property type="molecule type" value="Genomic_DNA"/>
</dbReference>
<dbReference type="InterPro" id="IPR004685">
    <property type="entry name" value="Brnchd-chn_aa_trnsp_Livcs"/>
</dbReference>
<evidence type="ECO:0000313" key="11">
    <source>
        <dbReference type="Proteomes" id="UP001298681"/>
    </source>
</evidence>
<feature type="transmembrane region" description="Helical" evidence="9">
    <location>
        <begin position="377"/>
        <end position="396"/>
    </location>
</feature>
<evidence type="ECO:0000256" key="6">
    <source>
        <dbReference type="ARBA" id="ARBA00022970"/>
    </source>
</evidence>
<evidence type="ECO:0000256" key="8">
    <source>
        <dbReference type="ARBA" id="ARBA00023136"/>
    </source>
</evidence>
<proteinExistence type="inferred from homology"/>
<evidence type="ECO:0000256" key="7">
    <source>
        <dbReference type="ARBA" id="ARBA00022989"/>
    </source>
</evidence>
<keyword evidence="6 9" id="KW-0029">Amino-acid transport</keyword>
<keyword evidence="4" id="KW-1003">Cell membrane</keyword>
<dbReference type="Proteomes" id="UP001298681">
    <property type="component" value="Unassembled WGS sequence"/>
</dbReference>
<keyword evidence="7 9" id="KW-1133">Transmembrane helix</keyword>
<evidence type="ECO:0000256" key="5">
    <source>
        <dbReference type="ARBA" id="ARBA00022692"/>
    </source>
</evidence>
<feature type="transmembrane region" description="Helical" evidence="9">
    <location>
        <begin position="119"/>
        <end position="140"/>
    </location>
</feature>
<feature type="transmembrane region" description="Helical" evidence="9">
    <location>
        <begin position="351"/>
        <end position="370"/>
    </location>
</feature>
<evidence type="ECO:0000256" key="3">
    <source>
        <dbReference type="ARBA" id="ARBA00022448"/>
    </source>
</evidence>
<comment type="function">
    <text evidence="9">Component of the transport system for branched-chain amino acids.</text>
</comment>
<gene>
    <name evidence="10" type="primary">brnQ</name>
    <name evidence="10" type="ORF">L0P57_06135</name>
</gene>
<reference evidence="10 11" key="1">
    <citation type="submission" date="2022-01" db="EMBL/GenBank/DDBJ databases">
        <title>Collection of gut derived symbiotic bacterial strains cultured from healthy donors.</title>
        <authorList>
            <person name="Lin H."/>
            <person name="Kohout C."/>
            <person name="Waligurski E."/>
            <person name="Pamer E.G."/>
        </authorList>
    </citation>
    <scope>NUCLEOTIDE SEQUENCE [LARGE SCALE GENOMIC DNA]</scope>
    <source>
        <strain evidence="10 11">DFI.7.58</strain>
    </source>
</reference>
<sequence length="462" mass="48579">MEKRTLKELLVVASMLFGMFFGAGNLIFPASMGQMAGWNLWQASAGFLITGVGLPLLGVAALGISREDGLLGLSSRVGKRYGLFFTCVLYLTIGPFFAIPRCATVSYTVGIERVLPGAGQTVGLAVFSLLFFGVVLFFSLRPGEILTWIGKVLNPLFLFFLAILVVRALVSPLGNFAEIAPSGAYASHAFSTGLLEGYNTMDALAGLAFGIVVVEAIRGLGVKEPGQVAKRTVYAGIFSSLLMALIYVLVTVVGAQSRGMFDVASNGGEALAQIAEHYFGGAGAVILAATITVACLKTAVGLVTSCGETFVRMFPGGPSYRVWAVVFCILSFLIANVGLDAIIAYSTPVLMFLYPLAIVLILLTLCGKAFHNDRVVLQWTAGFTAAAAAFDFLRALPEGVRTALHLDPVVGLADAWIPLASQGFGWICPAVVGLLIGLLVRYIGGKKNPTGGEKAVPSQASL</sequence>
<evidence type="ECO:0000256" key="4">
    <source>
        <dbReference type="ARBA" id="ARBA00022475"/>
    </source>
</evidence>
<dbReference type="Pfam" id="PF05525">
    <property type="entry name" value="Branch_AA_trans"/>
    <property type="match status" value="1"/>
</dbReference>
<feature type="transmembrane region" description="Helical" evidence="9">
    <location>
        <begin position="322"/>
        <end position="345"/>
    </location>
</feature>
<feature type="transmembrane region" description="Helical" evidence="9">
    <location>
        <begin position="9"/>
        <end position="28"/>
    </location>
</feature>
<feature type="transmembrane region" description="Helical" evidence="9">
    <location>
        <begin position="233"/>
        <end position="257"/>
    </location>
</feature>
<dbReference type="PANTHER" id="PTHR30588:SF0">
    <property type="entry name" value="BRANCHED-CHAIN AMINO ACID PERMEASE BRNQ"/>
    <property type="match status" value="1"/>
</dbReference>
<feature type="transmembrane region" description="Helical" evidence="9">
    <location>
        <begin position="81"/>
        <end position="99"/>
    </location>
</feature>
<protein>
    <recommendedName>
        <fullName evidence="9">Branched-chain amino acid transport system carrier protein</fullName>
    </recommendedName>
</protein>
<evidence type="ECO:0000256" key="9">
    <source>
        <dbReference type="RuleBase" id="RU362122"/>
    </source>
</evidence>
<feature type="transmembrane region" description="Helical" evidence="9">
    <location>
        <begin position="416"/>
        <end position="440"/>
    </location>
</feature>